<protein>
    <recommendedName>
        <fullName evidence="2">YCII-related domain-containing protein</fullName>
    </recommendedName>
</protein>
<dbReference type="EMBL" id="LLXU01000074">
    <property type="protein sequence ID" value="KRG43706.1"/>
    <property type="molecule type" value="Genomic_DNA"/>
</dbReference>
<dbReference type="Pfam" id="PF03795">
    <property type="entry name" value="YCII"/>
    <property type="match status" value="1"/>
</dbReference>
<dbReference type="PANTHER" id="PTHR35174:SF3">
    <property type="entry name" value="BLL7171 PROTEIN"/>
    <property type="match status" value="1"/>
</dbReference>
<feature type="domain" description="YCII-related" evidence="2">
    <location>
        <begin position="1"/>
        <end position="115"/>
    </location>
</feature>
<evidence type="ECO:0000313" key="3">
    <source>
        <dbReference type="EMBL" id="KRG43706.1"/>
    </source>
</evidence>
<dbReference type="STRING" id="676599.ARC20_09745"/>
<name>A0A0R0AP98_9GAMM</name>
<dbReference type="OrthoDB" id="9807535at2"/>
<dbReference type="InterPro" id="IPR005545">
    <property type="entry name" value="YCII"/>
</dbReference>
<dbReference type="PANTHER" id="PTHR35174">
    <property type="entry name" value="BLL7171 PROTEIN-RELATED"/>
    <property type="match status" value="1"/>
</dbReference>
<dbReference type="Proteomes" id="UP000051802">
    <property type="component" value="Unassembled WGS sequence"/>
</dbReference>
<comment type="caution">
    <text evidence="3">The sequence shown here is derived from an EMBL/GenBank/DDBJ whole genome shotgun (WGS) entry which is preliminary data.</text>
</comment>
<organism evidence="3 4">
    <name type="scientific">Stenotrophomonas panacihumi</name>
    <dbReference type="NCBI Taxonomy" id="676599"/>
    <lineage>
        <taxon>Bacteria</taxon>
        <taxon>Pseudomonadati</taxon>
        <taxon>Pseudomonadota</taxon>
        <taxon>Gammaproteobacteria</taxon>
        <taxon>Lysobacterales</taxon>
        <taxon>Lysobacteraceae</taxon>
        <taxon>Stenotrophomonas</taxon>
    </lineage>
</organism>
<dbReference type="InterPro" id="IPR011008">
    <property type="entry name" value="Dimeric_a/b-barrel"/>
</dbReference>
<comment type="similarity">
    <text evidence="1">Belongs to the YciI family.</text>
</comment>
<dbReference type="AlphaFoldDB" id="A0A0R0AP98"/>
<accession>A0A0R0AP98</accession>
<dbReference type="SUPFAM" id="SSF54909">
    <property type="entry name" value="Dimeric alpha+beta barrel"/>
    <property type="match status" value="1"/>
</dbReference>
<evidence type="ECO:0000259" key="2">
    <source>
        <dbReference type="Pfam" id="PF03795"/>
    </source>
</evidence>
<gene>
    <name evidence="3" type="ORF">ARC20_09745</name>
</gene>
<evidence type="ECO:0000256" key="1">
    <source>
        <dbReference type="ARBA" id="ARBA00007689"/>
    </source>
</evidence>
<evidence type="ECO:0000313" key="4">
    <source>
        <dbReference type="Proteomes" id="UP000051802"/>
    </source>
</evidence>
<dbReference type="Gene3D" id="3.30.70.1060">
    <property type="entry name" value="Dimeric alpha+beta barrel"/>
    <property type="match status" value="1"/>
</dbReference>
<sequence>MQYLLLIYTDDTLLQALPEGEADSMMRHCFAGADEMKAQGQLIQSQQLEGPEQARSVRIRDGRLSVSDGPFAETREMLGGFNLIEADSLEEAIEIASQFPWASAGCVEVRPIRDMDAVRRRVGAPPAP</sequence>
<keyword evidence="4" id="KW-1185">Reference proteome</keyword>
<proteinExistence type="inferred from homology"/>
<reference evidence="3 4" key="1">
    <citation type="submission" date="2015-10" db="EMBL/GenBank/DDBJ databases">
        <title>Genome sequencing and analysis of members of genus Stenotrophomonas.</title>
        <authorList>
            <person name="Patil P.P."/>
            <person name="Midha S."/>
            <person name="Patil P.B."/>
        </authorList>
    </citation>
    <scope>NUCLEOTIDE SEQUENCE [LARGE SCALE GENOMIC DNA]</scope>
    <source>
        <strain evidence="3 4">JCM 16536</strain>
    </source>
</reference>
<dbReference type="RefSeq" id="WP_057646402.1">
    <property type="nucleotide sequence ID" value="NZ_LLXU01000074.1"/>
</dbReference>